<evidence type="ECO:0000313" key="2">
    <source>
        <dbReference type="EMBL" id="MFK2902619.1"/>
    </source>
</evidence>
<keyword evidence="3" id="KW-1185">Reference proteome</keyword>
<name>A0ABW8JQ77_9GAMM</name>
<reference evidence="2 3" key="1">
    <citation type="submission" date="2020-10" db="EMBL/GenBank/DDBJ databases">
        <title>Phylogeny of dyella-like bacteria.</title>
        <authorList>
            <person name="Fu J."/>
        </authorList>
    </citation>
    <scope>NUCLEOTIDE SEQUENCE [LARGE SCALE GENOMIC DNA]</scope>
    <source>
        <strain evidence="2 3">Gsoil3046</strain>
    </source>
</reference>
<keyword evidence="1" id="KW-0732">Signal</keyword>
<accession>A0ABW8JQ77</accession>
<evidence type="ECO:0000256" key="1">
    <source>
        <dbReference type="SAM" id="SignalP"/>
    </source>
</evidence>
<protein>
    <submittedName>
        <fullName evidence="2">Uncharacterized protein</fullName>
    </submittedName>
</protein>
<gene>
    <name evidence="2" type="ORF">ISP17_01490</name>
</gene>
<feature type="chain" id="PRO_5046088607" evidence="1">
    <location>
        <begin position="22"/>
        <end position="169"/>
    </location>
</feature>
<dbReference type="Proteomes" id="UP001620460">
    <property type="component" value="Unassembled WGS sequence"/>
</dbReference>
<proteinExistence type="predicted"/>
<sequence>MMRYLMFSAALFCGAVSIAHAADTVTVQRPVPYADGALVAGAVKRECKLTEQLPDFVREYARENHTEVSFAPQVDATTPGRVLVMEIVDASSDGNAFIGHHKSTTVRGKLYQDGKEIGDFTGRRNSMGGAFGGFKGSCSVLGRTVKALGKDIAQWLVQPAKGSQLGDLE</sequence>
<dbReference type="EMBL" id="JADIKM010000001">
    <property type="protein sequence ID" value="MFK2902619.1"/>
    <property type="molecule type" value="Genomic_DNA"/>
</dbReference>
<comment type="caution">
    <text evidence="2">The sequence shown here is derived from an EMBL/GenBank/DDBJ whole genome shotgun (WGS) entry which is preliminary data.</text>
</comment>
<organism evidence="2 3">
    <name type="scientific">Dyella ginsengisoli</name>
    <dbReference type="NCBI Taxonomy" id="363848"/>
    <lineage>
        <taxon>Bacteria</taxon>
        <taxon>Pseudomonadati</taxon>
        <taxon>Pseudomonadota</taxon>
        <taxon>Gammaproteobacteria</taxon>
        <taxon>Lysobacterales</taxon>
        <taxon>Rhodanobacteraceae</taxon>
        <taxon>Dyella</taxon>
    </lineage>
</organism>
<evidence type="ECO:0000313" key="3">
    <source>
        <dbReference type="Proteomes" id="UP001620460"/>
    </source>
</evidence>
<feature type="signal peptide" evidence="1">
    <location>
        <begin position="1"/>
        <end position="21"/>
    </location>
</feature>